<name>A0AAD3HKG7_9CHLO</name>
<keyword evidence="5" id="KW-1185">Reference proteome</keyword>
<sequence length="249" mass="28162">MARALLAALLALAIAGASAKIHHSVVDTDDRHLVPLTDAFGFAQTGGKMDITLRDIKLYRLQNQAEPEDYNWENFGFFLSRADADMALEQELADPSKCILRDISNLFTFKDSSVQNVINKKADHFTVHFEVEDAGLFYLYFANCEVDTPVSFDSTIEMYNVDSHGHKDYLSVGDTSLDTVYFTMFGVFAACTAAWATWVYRNKQHAHKVHYFMFALGCFKALTLLSQALMMYYIEHTGSADGWNFAYYV</sequence>
<dbReference type="GO" id="GO:0016020">
    <property type="term" value="C:membrane"/>
    <property type="evidence" value="ECO:0007669"/>
    <property type="project" value="InterPro"/>
</dbReference>
<reference evidence="4 5" key="1">
    <citation type="journal article" date="2021" name="Sci. Rep.">
        <title>Genome sequencing of the multicellular alga Astrephomene provides insights into convergent evolution of germ-soma differentiation.</title>
        <authorList>
            <person name="Yamashita S."/>
            <person name="Yamamoto K."/>
            <person name="Matsuzaki R."/>
            <person name="Suzuki S."/>
            <person name="Yamaguchi H."/>
            <person name="Hirooka S."/>
            <person name="Minakuchi Y."/>
            <person name="Miyagishima S."/>
            <person name="Kawachi M."/>
            <person name="Toyoda A."/>
            <person name="Nozaki H."/>
        </authorList>
    </citation>
    <scope>NUCLEOTIDE SEQUENCE [LARGE SCALE GENOMIC DNA]</scope>
    <source>
        <strain evidence="4 5">NIES-4017</strain>
    </source>
</reference>
<feature type="chain" id="PRO_5042032819" description="CAND6/7 N-terminal domain-containing protein" evidence="2">
    <location>
        <begin position="20"/>
        <end position="249"/>
    </location>
</feature>
<dbReference type="EMBL" id="BMAR01000006">
    <property type="protein sequence ID" value="GFR43911.1"/>
    <property type="molecule type" value="Genomic_DNA"/>
</dbReference>
<evidence type="ECO:0000313" key="5">
    <source>
        <dbReference type="Proteomes" id="UP001054857"/>
    </source>
</evidence>
<dbReference type="InterPro" id="IPR054103">
    <property type="entry name" value="CAND6-7_N"/>
</dbReference>
<accession>A0AAD3HKG7</accession>
<proteinExistence type="predicted"/>
<dbReference type="AlphaFoldDB" id="A0AAD3HKG7"/>
<gene>
    <name evidence="4" type="ORF">Agub_g5045</name>
</gene>
<evidence type="ECO:0000313" key="4">
    <source>
        <dbReference type="EMBL" id="GFR43911.1"/>
    </source>
</evidence>
<keyword evidence="1" id="KW-1133">Transmembrane helix</keyword>
<dbReference type="InterPro" id="IPR009637">
    <property type="entry name" value="GPR107/GPR108-like"/>
</dbReference>
<dbReference type="Proteomes" id="UP001054857">
    <property type="component" value="Unassembled WGS sequence"/>
</dbReference>
<evidence type="ECO:0000256" key="2">
    <source>
        <dbReference type="SAM" id="SignalP"/>
    </source>
</evidence>
<keyword evidence="2" id="KW-0732">Signal</keyword>
<dbReference type="PANTHER" id="PTHR21229:SF2">
    <property type="entry name" value="RE59932P"/>
    <property type="match status" value="1"/>
</dbReference>
<comment type="caution">
    <text evidence="4">The sequence shown here is derived from an EMBL/GenBank/DDBJ whole genome shotgun (WGS) entry which is preliminary data.</text>
</comment>
<feature type="domain" description="CAND6/7 N-terminal" evidence="3">
    <location>
        <begin position="26"/>
        <end position="160"/>
    </location>
</feature>
<evidence type="ECO:0000259" key="3">
    <source>
        <dbReference type="Pfam" id="PF21904"/>
    </source>
</evidence>
<organism evidence="4 5">
    <name type="scientific">Astrephomene gubernaculifera</name>
    <dbReference type="NCBI Taxonomy" id="47775"/>
    <lineage>
        <taxon>Eukaryota</taxon>
        <taxon>Viridiplantae</taxon>
        <taxon>Chlorophyta</taxon>
        <taxon>core chlorophytes</taxon>
        <taxon>Chlorophyceae</taxon>
        <taxon>CS clade</taxon>
        <taxon>Chlamydomonadales</taxon>
        <taxon>Astrephomenaceae</taxon>
        <taxon>Astrephomene</taxon>
    </lineage>
</organism>
<keyword evidence="1" id="KW-0812">Transmembrane</keyword>
<dbReference type="PANTHER" id="PTHR21229">
    <property type="entry name" value="LUNG SEVEN TRANSMEMBRANE RECEPTOR"/>
    <property type="match status" value="1"/>
</dbReference>
<keyword evidence="1" id="KW-0472">Membrane</keyword>
<evidence type="ECO:0000256" key="1">
    <source>
        <dbReference type="SAM" id="Phobius"/>
    </source>
</evidence>
<feature type="transmembrane region" description="Helical" evidence="1">
    <location>
        <begin position="212"/>
        <end position="234"/>
    </location>
</feature>
<feature type="signal peptide" evidence="2">
    <location>
        <begin position="1"/>
        <end position="19"/>
    </location>
</feature>
<feature type="transmembrane region" description="Helical" evidence="1">
    <location>
        <begin position="180"/>
        <end position="200"/>
    </location>
</feature>
<dbReference type="GO" id="GO:0005794">
    <property type="term" value="C:Golgi apparatus"/>
    <property type="evidence" value="ECO:0007669"/>
    <property type="project" value="TreeGrafter"/>
</dbReference>
<dbReference type="Pfam" id="PF21904">
    <property type="entry name" value="CAND6-7_N"/>
    <property type="match status" value="1"/>
</dbReference>
<feature type="non-terminal residue" evidence="4">
    <location>
        <position position="249"/>
    </location>
</feature>
<protein>
    <recommendedName>
        <fullName evidence="3">CAND6/7 N-terminal domain-containing protein</fullName>
    </recommendedName>
</protein>